<dbReference type="RefSeq" id="WP_188982430.1">
    <property type="nucleotide sequence ID" value="NZ_BMPO01000003.1"/>
</dbReference>
<evidence type="ECO:0000313" key="2">
    <source>
        <dbReference type="Proteomes" id="UP000635983"/>
    </source>
</evidence>
<evidence type="ECO:0000313" key="1">
    <source>
        <dbReference type="EMBL" id="GGJ89427.1"/>
    </source>
</evidence>
<sequence length="128" mass="13832">MPAPLDRATLLAHPDALECTVYRPDPNDADDEIDLGDALIVLGEPFAIPVEWDANDLEAYLGDGDEADFYNAWLEPTSAPGSRGHFSALPGDYVAATASDGLITMYAIHDCPDTAANLFIVQQQRIEL</sequence>
<keyword evidence="2" id="KW-1185">Reference proteome</keyword>
<name>A0A917PRZ7_9PSED</name>
<reference evidence="1" key="1">
    <citation type="journal article" date="2014" name="Int. J. Syst. Evol. Microbiol.">
        <title>Complete genome sequence of Corynebacterium casei LMG S-19264T (=DSM 44701T), isolated from a smear-ripened cheese.</title>
        <authorList>
            <consortium name="US DOE Joint Genome Institute (JGI-PGF)"/>
            <person name="Walter F."/>
            <person name="Albersmeier A."/>
            <person name="Kalinowski J."/>
            <person name="Ruckert C."/>
        </authorList>
    </citation>
    <scope>NUCLEOTIDE SEQUENCE</scope>
    <source>
        <strain evidence="1">JCM 30078</strain>
    </source>
</reference>
<proteinExistence type="predicted"/>
<accession>A0A917PRZ7</accession>
<dbReference type="Proteomes" id="UP000635983">
    <property type="component" value="Unassembled WGS sequence"/>
</dbReference>
<comment type="caution">
    <text evidence="1">The sequence shown here is derived from an EMBL/GenBank/DDBJ whole genome shotgun (WGS) entry which is preliminary data.</text>
</comment>
<dbReference type="AlphaFoldDB" id="A0A917PRZ7"/>
<reference evidence="1" key="2">
    <citation type="submission" date="2020-09" db="EMBL/GenBank/DDBJ databases">
        <authorList>
            <person name="Sun Q."/>
            <person name="Ohkuma M."/>
        </authorList>
    </citation>
    <scope>NUCLEOTIDE SEQUENCE</scope>
    <source>
        <strain evidence="1">JCM 30078</strain>
    </source>
</reference>
<protein>
    <submittedName>
        <fullName evidence="1">Uncharacterized protein</fullName>
    </submittedName>
</protein>
<dbReference type="EMBL" id="BMPO01000003">
    <property type="protein sequence ID" value="GGJ89427.1"/>
    <property type="molecule type" value="Genomic_DNA"/>
</dbReference>
<gene>
    <name evidence="1" type="ORF">GCM10009304_13790</name>
</gene>
<organism evidence="1 2">
    <name type="scientific">Pseudomonas matsuisoli</name>
    <dbReference type="NCBI Taxonomy" id="1515666"/>
    <lineage>
        <taxon>Bacteria</taxon>
        <taxon>Pseudomonadati</taxon>
        <taxon>Pseudomonadota</taxon>
        <taxon>Gammaproteobacteria</taxon>
        <taxon>Pseudomonadales</taxon>
        <taxon>Pseudomonadaceae</taxon>
        <taxon>Pseudomonas</taxon>
    </lineage>
</organism>